<dbReference type="RefSeq" id="WP_344416919.1">
    <property type="nucleotide sequence ID" value="NZ_BAAANN010000008.1"/>
</dbReference>
<evidence type="ECO:0000313" key="2">
    <source>
        <dbReference type="Proteomes" id="UP001501116"/>
    </source>
</evidence>
<organism evidence="1 2">
    <name type="scientific">Amycolatopsis minnesotensis</name>
    <dbReference type="NCBI Taxonomy" id="337894"/>
    <lineage>
        <taxon>Bacteria</taxon>
        <taxon>Bacillati</taxon>
        <taxon>Actinomycetota</taxon>
        <taxon>Actinomycetes</taxon>
        <taxon>Pseudonocardiales</taxon>
        <taxon>Pseudonocardiaceae</taxon>
        <taxon>Amycolatopsis</taxon>
    </lineage>
</organism>
<evidence type="ECO:0000313" key="1">
    <source>
        <dbReference type="EMBL" id="GAA1954225.1"/>
    </source>
</evidence>
<name>A0ABN2QN46_9PSEU</name>
<dbReference type="Proteomes" id="UP001501116">
    <property type="component" value="Unassembled WGS sequence"/>
</dbReference>
<accession>A0ABN2QN46</accession>
<comment type="caution">
    <text evidence="1">The sequence shown here is derived from an EMBL/GenBank/DDBJ whole genome shotgun (WGS) entry which is preliminary data.</text>
</comment>
<dbReference type="EMBL" id="BAAANN010000008">
    <property type="protein sequence ID" value="GAA1954225.1"/>
    <property type="molecule type" value="Genomic_DNA"/>
</dbReference>
<gene>
    <name evidence="1" type="ORF">GCM10009754_24560</name>
</gene>
<proteinExistence type="predicted"/>
<keyword evidence="2" id="KW-1185">Reference proteome</keyword>
<protein>
    <submittedName>
        <fullName evidence="1">Uncharacterized protein</fullName>
    </submittedName>
</protein>
<reference evidence="1 2" key="1">
    <citation type="journal article" date="2019" name="Int. J. Syst. Evol. Microbiol.">
        <title>The Global Catalogue of Microorganisms (GCM) 10K type strain sequencing project: providing services to taxonomists for standard genome sequencing and annotation.</title>
        <authorList>
            <consortium name="The Broad Institute Genomics Platform"/>
            <consortium name="The Broad Institute Genome Sequencing Center for Infectious Disease"/>
            <person name="Wu L."/>
            <person name="Ma J."/>
        </authorList>
    </citation>
    <scope>NUCLEOTIDE SEQUENCE [LARGE SCALE GENOMIC DNA]</scope>
    <source>
        <strain evidence="1 2">JCM 14545</strain>
    </source>
</reference>
<sequence length="94" mass="11022">MTPEEIEAKALERIEVAKSDSDHHRRKLAIRWLRDHGMADRIPVRETPRTNPSTVHKGTVCWVNDHLARKCRCFDPDAPEWDPYQEITATYRPC</sequence>